<dbReference type="RefSeq" id="WP_025774364.1">
    <property type="nucleotide sequence ID" value="NZ_DF238840.1"/>
</dbReference>
<feature type="signal peptide" evidence="5">
    <location>
        <begin position="1"/>
        <end position="29"/>
    </location>
</feature>
<evidence type="ECO:0000256" key="3">
    <source>
        <dbReference type="ARBA" id="ARBA00022729"/>
    </source>
</evidence>
<dbReference type="PANTHER" id="PTHR42953:SF3">
    <property type="entry name" value="HIGH-AFFINITY ZINC UPTAKE SYSTEM PROTEIN ZNUA"/>
    <property type="match status" value="1"/>
</dbReference>
<dbReference type="PANTHER" id="PTHR42953">
    <property type="entry name" value="HIGH-AFFINITY ZINC UPTAKE SYSTEM PROTEIN ZNUA-RELATED"/>
    <property type="match status" value="1"/>
</dbReference>
<evidence type="ECO:0000256" key="1">
    <source>
        <dbReference type="ARBA" id="ARBA00011028"/>
    </source>
</evidence>
<sequence length="292" mass="31251">MPVKRYFLVALLALALLVAGCNTKPSSPAAGTGAKIKVAATIMPLADMVSQIGGNRVQVITLLPPGSSPHTFEITAPQMKDLAGATLLVQVGGGLDEWAGKFAAAAGPGLQIINLGQGLVAPGANPHIWLDPVLVRDQLAPKVAGALVALDPEHKDYFETNLKKWQQQLTALDREIQAGLAPFAGYTFIEFHPAWFYFARRYHLQELASVEEKPGQEPSAAELANIVQTARSKGKPPVFIEPQFNPQAARTLAAEYGGRVLTLDPLGGGPGAPTTYIDLMRRNLETMIEAFR</sequence>
<dbReference type="Proteomes" id="UP000063718">
    <property type="component" value="Unassembled WGS sequence"/>
</dbReference>
<dbReference type="Gene3D" id="3.40.50.1980">
    <property type="entry name" value="Nitrogenase molybdenum iron protein domain"/>
    <property type="match status" value="2"/>
</dbReference>
<evidence type="ECO:0000256" key="4">
    <source>
        <dbReference type="RuleBase" id="RU003512"/>
    </source>
</evidence>
<dbReference type="Pfam" id="PF01297">
    <property type="entry name" value="ZnuA"/>
    <property type="match status" value="1"/>
</dbReference>
<dbReference type="EMBL" id="DF238840">
    <property type="protein sequence ID" value="GAF26664.1"/>
    <property type="molecule type" value="Genomic_DNA"/>
</dbReference>
<dbReference type="InterPro" id="IPR006127">
    <property type="entry name" value="ZnuA-like"/>
</dbReference>
<dbReference type="InterPro" id="IPR050492">
    <property type="entry name" value="Bact_metal-bind_prot9"/>
</dbReference>
<dbReference type="SUPFAM" id="SSF53807">
    <property type="entry name" value="Helical backbone' metal receptor"/>
    <property type="match status" value="1"/>
</dbReference>
<proteinExistence type="inferred from homology"/>
<gene>
    <name evidence="6" type="ORF">MTY_2004</name>
</gene>
<keyword evidence="2 4" id="KW-0813">Transport</keyword>
<dbReference type="PROSITE" id="PS51257">
    <property type="entry name" value="PROKAR_LIPOPROTEIN"/>
    <property type="match status" value="1"/>
</dbReference>
<evidence type="ECO:0000313" key="6">
    <source>
        <dbReference type="EMBL" id="GAF26664.1"/>
    </source>
</evidence>
<name>A0A0S6UFD8_NEOTH</name>
<protein>
    <submittedName>
        <fullName evidence="6">ABC-type metal ion transport system, periplasmic component/surface adhesin</fullName>
    </submittedName>
</protein>
<dbReference type="GO" id="GO:0046872">
    <property type="term" value="F:metal ion binding"/>
    <property type="evidence" value="ECO:0007669"/>
    <property type="project" value="InterPro"/>
</dbReference>
<organism evidence="6">
    <name type="scientific">Moorella thermoacetica Y72</name>
    <dbReference type="NCBI Taxonomy" id="1325331"/>
    <lineage>
        <taxon>Bacteria</taxon>
        <taxon>Bacillati</taxon>
        <taxon>Bacillota</taxon>
        <taxon>Clostridia</taxon>
        <taxon>Neomoorellales</taxon>
        <taxon>Neomoorellaceae</taxon>
        <taxon>Neomoorella</taxon>
    </lineage>
</organism>
<reference evidence="6" key="1">
    <citation type="journal article" date="2014" name="Gene">
        <title>Genome-guided analysis of transformation efficiency and carbon dioxide assimilation by Moorella thermoacetica Y72.</title>
        <authorList>
            <person name="Tsukahara K."/>
            <person name="Kita A."/>
            <person name="Nakashimada Y."/>
            <person name="Hoshino T."/>
            <person name="Murakami K."/>
        </authorList>
    </citation>
    <scope>NUCLEOTIDE SEQUENCE [LARGE SCALE GENOMIC DNA]</scope>
    <source>
        <strain evidence="6">Y72</strain>
    </source>
</reference>
<accession>A0A0S6UFD8</accession>
<evidence type="ECO:0000256" key="5">
    <source>
        <dbReference type="SAM" id="SignalP"/>
    </source>
</evidence>
<dbReference type="GO" id="GO:0007155">
    <property type="term" value="P:cell adhesion"/>
    <property type="evidence" value="ECO:0007669"/>
    <property type="project" value="InterPro"/>
</dbReference>
<evidence type="ECO:0000256" key="2">
    <source>
        <dbReference type="ARBA" id="ARBA00022448"/>
    </source>
</evidence>
<keyword evidence="3 5" id="KW-0732">Signal</keyword>
<dbReference type="AlphaFoldDB" id="A0A0S6UFD8"/>
<dbReference type="GO" id="GO:0030001">
    <property type="term" value="P:metal ion transport"/>
    <property type="evidence" value="ECO:0007669"/>
    <property type="project" value="InterPro"/>
</dbReference>
<dbReference type="InterPro" id="IPR006128">
    <property type="entry name" value="Lipoprotein_PsaA-like"/>
</dbReference>
<feature type="chain" id="PRO_5006630538" evidence="5">
    <location>
        <begin position="30"/>
        <end position="292"/>
    </location>
</feature>
<dbReference type="PRINTS" id="PR00690">
    <property type="entry name" value="ADHESNFAMILY"/>
</dbReference>
<comment type="similarity">
    <text evidence="1 4">Belongs to the bacterial solute-binding protein 9 family.</text>
</comment>